<feature type="transmembrane region" description="Helical" evidence="1">
    <location>
        <begin position="16"/>
        <end position="37"/>
    </location>
</feature>
<accession>A0A644SY68</accession>
<reference evidence="2" key="1">
    <citation type="submission" date="2019-08" db="EMBL/GenBank/DDBJ databases">
        <authorList>
            <person name="Kucharzyk K."/>
            <person name="Murdoch R.W."/>
            <person name="Higgins S."/>
            <person name="Loffler F."/>
        </authorList>
    </citation>
    <scope>NUCLEOTIDE SEQUENCE</scope>
</reference>
<proteinExistence type="predicted"/>
<protein>
    <submittedName>
        <fullName evidence="2">Uncharacterized protein</fullName>
    </submittedName>
</protein>
<name>A0A644SY68_9ZZZZ</name>
<sequence length="42" mass="4527">MVLGKRLTWASKDNRFWMGLSLGLTVGGGLYLGTLGLKVLGF</sequence>
<dbReference type="EMBL" id="VSSQ01000010">
    <property type="protein sequence ID" value="MPL59589.1"/>
    <property type="molecule type" value="Genomic_DNA"/>
</dbReference>
<keyword evidence="1" id="KW-0812">Transmembrane</keyword>
<comment type="caution">
    <text evidence="2">The sequence shown here is derived from an EMBL/GenBank/DDBJ whole genome shotgun (WGS) entry which is preliminary data.</text>
</comment>
<evidence type="ECO:0000313" key="2">
    <source>
        <dbReference type="EMBL" id="MPL59589.1"/>
    </source>
</evidence>
<keyword evidence="1" id="KW-0472">Membrane</keyword>
<keyword evidence="1" id="KW-1133">Transmembrane helix</keyword>
<dbReference type="AlphaFoldDB" id="A0A644SY68"/>
<organism evidence="2">
    <name type="scientific">bioreactor metagenome</name>
    <dbReference type="NCBI Taxonomy" id="1076179"/>
    <lineage>
        <taxon>unclassified sequences</taxon>
        <taxon>metagenomes</taxon>
        <taxon>ecological metagenomes</taxon>
    </lineage>
</organism>
<gene>
    <name evidence="2" type="ORF">SDC9_05143</name>
</gene>
<evidence type="ECO:0000256" key="1">
    <source>
        <dbReference type="SAM" id="Phobius"/>
    </source>
</evidence>